<accession>A0ABS4PFL0</accession>
<dbReference type="Pfam" id="PF00675">
    <property type="entry name" value="Peptidase_M16"/>
    <property type="match status" value="1"/>
</dbReference>
<keyword evidence="5" id="KW-0645">Protease</keyword>
<evidence type="ECO:0000256" key="1">
    <source>
        <dbReference type="ARBA" id="ARBA00001947"/>
    </source>
</evidence>
<evidence type="ECO:0000256" key="2">
    <source>
        <dbReference type="ARBA" id="ARBA00004886"/>
    </source>
</evidence>
<keyword evidence="7" id="KW-0378">Hydrolase</keyword>
<reference evidence="17 18" key="1">
    <citation type="submission" date="2021-03" db="EMBL/GenBank/DDBJ databases">
        <authorList>
            <person name="D'Agostino P."/>
            <person name="Huntemann M."/>
            <person name="Clum A."/>
            <person name="Spunde A."/>
            <person name="Palaniappan K."/>
            <person name="Ritter S."/>
            <person name="Mikhailova N."/>
            <person name="Chen I.-M."/>
            <person name="Stamatis D."/>
            <person name="Reddy T."/>
            <person name="O'Malley R."/>
            <person name="Daum C."/>
            <person name="Shapiro N."/>
            <person name="Ivanova N."/>
            <person name="Kyrpides N."/>
            <person name="Woyke T."/>
        </authorList>
    </citation>
    <scope>NUCLEOTIDE SEQUENCE [LARGE SCALE GENOMIC DNA]</scope>
    <source>
        <strain evidence="17 18">WS4403</strain>
    </source>
</reference>
<protein>
    <recommendedName>
        <fullName evidence="4">Coenzyme PQQ synthesis protein F</fullName>
    </recommendedName>
    <alternativeName>
        <fullName evidence="12">Pyrroloquinoline quinone biosynthesis protein F</fullName>
    </alternativeName>
</protein>
<dbReference type="InterPro" id="IPR054733">
    <property type="entry name" value="PqqF_C_3"/>
</dbReference>
<keyword evidence="10" id="KW-0482">Metalloprotease</keyword>
<proteinExistence type="inferred from homology"/>
<keyword evidence="6" id="KW-0479">Metal-binding</keyword>
<keyword evidence="18" id="KW-1185">Reference proteome</keyword>
<dbReference type="RefSeq" id="WP_017802379.1">
    <property type="nucleotide sequence ID" value="NZ_JAGGMQ010000001.1"/>
</dbReference>
<feature type="domain" description="Peptidase M16 N-terminal" evidence="13">
    <location>
        <begin position="12"/>
        <end position="143"/>
    </location>
</feature>
<evidence type="ECO:0000259" key="16">
    <source>
        <dbReference type="Pfam" id="PF22456"/>
    </source>
</evidence>
<dbReference type="InterPro" id="IPR011844">
    <property type="entry name" value="PQQ_synth_PqqF"/>
</dbReference>
<dbReference type="SUPFAM" id="SSF63411">
    <property type="entry name" value="LuxS/MPP-like metallohydrolase"/>
    <property type="match status" value="3"/>
</dbReference>
<evidence type="ECO:0000256" key="9">
    <source>
        <dbReference type="ARBA" id="ARBA00022905"/>
    </source>
</evidence>
<dbReference type="PANTHER" id="PTHR43690:SF18">
    <property type="entry name" value="INSULIN-DEGRADING ENZYME-RELATED"/>
    <property type="match status" value="1"/>
</dbReference>
<dbReference type="PROSITE" id="PS00143">
    <property type="entry name" value="INSULINASE"/>
    <property type="match status" value="1"/>
</dbReference>
<evidence type="ECO:0000259" key="14">
    <source>
        <dbReference type="Pfam" id="PF22454"/>
    </source>
</evidence>
<dbReference type="PANTHER" id="PTHR43690">
    <property type="entry name" value="NARDILYSIN"/>
    <property type="match status" value="1"/>
</dbReference>
<evidence type="ECO:0000256" key="5">
    <source>
        <dbReference type="ARBA" id="ARBA00022670"/>
    </source>
</evidence>
<evidence type="ECO:0000256" key="11">
    <source>
        <dbReference type="ARBA" id="ARBA00024932"/>
    </source>
</evidence>
<dbReference type="EMBL" id="JAGGMQ010000001">
    <property type="protein sequence ID" value="MBP2171436.1"/>
    <property type="molecule type" value="Genomic_DNA"/>
</dbReference>
<feature type="domain" description="Coenzyme PQQ synthesis protein F C-terminal lobe" evidence="15">
    <location>
        <begin position="479"/>
        <end position="579"/>
    </location>
</feature>
<evidence type="ECO:0000259" key="15">
    <source>
        <dbReference type="Pfam" id="PF22455"/>
    </source>
</evidence>
<dbReference type="NCBIfam" id="TIGR02110">
    <property type="entry name" value="PQQ_syn_pqqF"/>
    <property type="match status" value="1"/>
</dbReference>
<evidence type="ECO:0000256" key="4">
    <source>
        <dbReference type="ARBA" id="ARBA00015088"/>
    </source>
</evidence>
<reference evidence="18" key="2">
    <citation type="submission" date="2023-07" db="EMBL/GenBank/DDBJ databases">
        <title>Genome mining of underrepresented organisms for secondary metabolites.</title>
        <authorList>
            <person name="D'Agostino P.M."/>
        </authorList>
    </citation>
    <scope>NUCLEOTIDE SEQUENCE [LARGE SCALE GENOMIC DNA]</scope>
    <source>
        <strain evidence="18">WS4403</strain>
    </source>
</reference>
<evidence type="ECO:0000313" key="18">
    <source>
        <dbReference type="Proteomes" id="UP001195624"/>
    </source>
</evidence>
<organism evidence="17 18">
    <name type="scientific">Winslowiella toletana</name>
    <dbReference type="NCBI Taxonomy" id="92490"/>
    <lineage>
        <taxon>Bacteria</taxon>
        <taxon>Pseudomonadati</taxon>
        <taxon>Pseudomonadota</taxon>
        <taxon>Gammaproteobacteria</taxon>
        <taxon>Enterobacterales</taxon>
        <taxon>Erwiniaceae</taxon>
        <taxon>Winslowiella</taxon>
    </lineage>
</organism>
<comment type="pathway">
    <text evidence="2">Cofactor biosynthesis; pyrroloquinoline quinone biosynthesis.</text>
</comment>
<evidence type="ECO:0000259" key="13">
    <source>
        <dbReference type="Pfam" id="PF00675"/>
    </source>
</evidence>
<feature type="domain" description="Coenzyme PQQ synthesis protein F-like C-terminal lobe" evidence="16">
    <location>
        <begin position="650"/>
        <end position="748"/>
    </location>
</feature>
<evidence type="ECO:0000256" key="10">
    <source>
        <dbReference type="ARBA" id="ARBA00023049"/>
    </source>
</evidence>
<dbReference type="Pfam" id="PF22455">
    <property type="entry name" value="PqqF_C_3"/>
    <property type="match status" value="1"/>
</dbReference>
<evidence type="ECO:0000256" key="12">
    <source>
        <dbReference type="ARBA" id="ARBA00030977"/>
    </source>
</evidence>
<dbReference type="InterPro" id="IPR050626">
    <property type="entry name" value="Peptidase_M16"/>
</dbReference>
<comment type="caution">
    <text evidence="17">The sequence shown here is derived from an EMBL/GenBank/DDBJ whole genome shotgun (WGS) entry which is preliminary data.</text>
</comment>
<evidence type="ECO:0000256" key="6">
    <source>
        <dbReference type="ARBA" id="ARBA00022723"/>
    </source>
</evidence>
<comment type="similarity">
    <text evidence="3">Belongs to the peptidase M16 family.</text>
</comment>
<dbReference type="Gene3D" id="3.30.830.10">
    <property type="entry name" value="Metalloenzyme, LuxS/M16 peptidase-like"/>
    <property type="match status" value="3"/>
</dbReference>
<dbReference type="InterPro" id="IPR011765">
    <property type="entry name" value="Pept_M16_N"/>
</dbReference>
<comment type="cofactor">
    <cofactor evidence="1">
        <name>Zn(2+)</name>
        <dbReference type="ChEBI" id="CHEBI:29105"/>
    </cofactor>
</comment>
<evidence type="ECO:0000256" key="8">
    <source>
        <dbReference type="ARBA" id="ARBA00022833"/>
    </source>
</evidence>
<sequence>MQQLTLANGVQVNLLHDPQATRAAALVQLAAGSHDAPPAWPGLAHLLEHLVFAGSRAYQDDARLMAWAQSHGARLNATTGDTRTAWFFDVSAALLEQGVARLVDMLAHPLLALEAIAQEVAVIDAEYRMLARDSDTLCAAAMRIGFAAPVGLQAFHIGNAHYFGADHLALQQALRDYHQQHFCGGNLTLWLQGPQSLDELATLAETYAARFAAGAAAQPSPPALRLQAARYFNLRADGNPRLRLSFCLSDSGEQQRQPMTLLRQFLSDEAPSGLLALLRERGWSDGVQLLLSYCNQQQSILSIEFQLCTDDRAICAQLEALFFSWLQSLTQLGARQLQHYARLAQQQFARQTPVDQLRARAFALPPPEALNADFYTQWHQLLAQLRVKNLTRLRVAAGLTAEPRQSQGLTLPLTTVSWPAQVVATPPAPWRFYPLNLSISTPELPSQPVNLPHLAGGDQGTLLISPAADDPLSLRRAVTMHATLRTIIAECTHAGGCLSFASHQGSWLLQLRADSAVMLATLNRILQQLPLSLNAQGDRHYLQLQQQWQSEIAVRSLLTRLPLIINGDHGQPALMWRAALYGGDSVLHQQLARLLNRFPGSINADRPRPTAPQPAQARYMLSTGGEDAALLLFCPLVEPGASCVAAWRIMAALFEPLFFRQLRVEKNLGYVVSCRFQQLSGVSGLLFAVQSPSHSNIAILAHINDFILQMDTTLAAMDPQWFAEQCQRLHASLTTHYQDTDECYREQWLAQQGYAEPLNAAAISQLTPARLYQFYQRMVQQRQGWWLVVNG</sequence>
<evidence type="ECO:0000256" key="3">
    <source>
        <dbReference type="ARBA" id="ARBA00007261"/>
    </source>
</evidence>
<name>A0ABS4PFL0_9GAMM</name>
<dbReference type="Pfam" id="PF22454">
    <property type="entry name" value="PQQ_syn_pqqF_N_2"/>
    <property type="match status" value="1"/>
</dbReference>
<keyword evidence="8" id="KW-0862">Zinc</keyword>
<dbReference type="Pfam" id="PF22456">
    <property type="entry name" value="PqqF-like_C_4"/>
    <property type="match status" value="1"/>
</dbReference>
<dbReference type="InterPro" id="IPR011249">
    <property type="entry name" value="Metalloenz_LuxS/M16"/>
</dbReference>
<evidence type="ECO:0000256" key="7">
    <source>
        <dbReference type="ARBA" id="ARBA00022801"/>
    </source>
</evidence>
<dbReference type="InterPro" id="IPR054734">
    <property type="entry name" value="PqqF-like_C_4"/>
</dbReference>
<dbReference type="Proteomes" id="UP001195624">
    <property type="component" value="Unassembled WGS sequence"/>
</dbReference>
<dbReference type="InterPro" id="IPR001431">
    <property type="entry name" value="Pept_M16_Zn_BS"/>
</dbReference>
<feature type="domain" description="Coenzyme PQQ synthesis protein F N-terminal lobe" evidence="14">
    <location>
        <begin position="240"/>
        <end position="393"/>
    </location>
</feature>
<keyword evidence="9" id="KW-0884">PQQ biosynthesis</keyword>
<evidence type="ECO:0000313" key="17">
    <source>
        <dbReference type="EMBL" id="MBP2171436.1"/>
    </source>
</evidence>
<dbReference type="InterPro" id="IPR054740">
    <property type="entry name" value="PqqF_N_2"/>
</dbReference>
<gene>
    <name evidence="17" type="ORF">J2125_004628</name>
</gene>
<comment type="function">
    <text evidence="11">Required for coenzyme pyrroloquinoline quinone (PQQ) biosynthesis. It is thought that this protein is a protease that cleaves peptides bond in a small peptide (gene pqqA), providing the glutamate and tyrosine residues which are necessary for the synthesis of PQQ.</text>
</comment>